<evidence type="ECO:0000313" key="1">
    <source>
        <dbReference type="EMBL" id="RFM29459.1"/>
    </source>
</evidence>
<dbReference type="AlphaFoldDB" id="A0A3E1NNE3"/>
<dbReference type="SUPFAM" id="SSF158446">
    <property type="entry name" value="IVS-encoded protein-like"/>
    <property type="match status" value="1"/>
</dbReference>
<dbReference type="NCBIfam" id="TIGR02436">
    <property type="entry name" value="four helix bundle protein"/>
    <property type="match status" value="1"/>
</dbReference>
<organism evidence="1 2">
    <name type="scientific">Deminuibacter soli</name>
    <dbReference type="NCBI Taxonomy" id="2291815"/>
    <lineage>
        <taxon>Bacteria</taxon>
        <taxon>Pseudomonadati</taxon>
        <taxon>Bacteroidota</taxon>
        <taxon>Chitinophagia</taxon>
        <taxon>Chitinophagales</taxon>
        <taxon>Chitinophagaceae</taxon>
        <taxon>Deminuibacter</taxon>
    </lineage>
</organism>
<dbReference type="InterPro" id="IPR012657">
    <property type="entry name" value="23S_rRNA-intervening_sequence"/>
</dbReference>
<dbReference type="OrthoDB" id="9811959at2"/>
<name>A0A3E1NNE3_9BACT</name>
<reference evidence="1 2" key="1">
    <citation type="submission" date="2018-08" db="EMBL/GenBank/DDBJ databases">
        <title>Chitinophagaceae sp. K23C18032701, a novel bacterium isolated from forest soil.</title>
        <authorList>
            <person name="Wang C."/>
        </authorList>
    </citation>
    <scope>NUCLEOTIDE SEQUENCE [LARGE SCALE GENOMIC DNA]</scope>
    <source>
        <strain evidence="1 2">K23C18032701</strain>
    </source>
</reference>
<dbReference type="EMBL" id="QTJU01000001">
    <property type="protein sequence ID" value="RFM29459.1"/>
    <property type="molecule type" value="Genomic_DNA"/>
</dbReference>
<dbReference type="Gene3D" id="1.20.1440.60">
    <property type="entry name" value="23S rRNA-intervening sequence"/>
    <property type="match status" value="1"/>
</dbReference>
<protein>
    <submittedName>
        <fullName evidence="1">Four helix bundle protein</fullName>
    </submittedName>
</protein>
<dbReference type="Pfam" id="PF05635">
    <property type="entry name" value="23S_rRNA_IVP"/>
    <property type="match status" value="1"/>
</dbReference>
<sequence length="117" mass="13514">MRDFKKLLVWQKGIDLFIYTDKLVRKLPVAERYETCSQLRRAALSIPSNIAEGSAYHSQAQYRIYLERSLGSAFETETVLIAIDKSYPDSYAHEIAYCTSLVLEIQKMLMAFLVKLK</sequence>
<accession>A0A3E1NNE3</accession>
<proteinExistence type="predicted"/>
<comment type="caution">
    <text evidence="1">The sequence shown here is derived from an EMBL/GenBank/DDBJ whole genome shotgun (WGS) entry which is preliminary data.</text>
</comment>
<dbReference type="CDD" id="cd16377">
    <property type="entry name" value="23S_rRNA_IVP_like"/>
    <property type="match status" value="1"/>
</dbReference>
<dbReference type="PANTHER" id="PTHR38471:SF2">
    <property type="entry name" value="FOUR HELIX BUNDLE PROTEIN"/>
    <property type="match status" value="1"/>
</dbReference>
<dbReference type="InterPro" id="IPR036583">
    <property type="entry name" value="23S_rRNA_IVS_sf"/>
</dbReference>
<dbReference type="RefSeq" id="WP_116845216.1">
    <property type="nucleotide sequence ID" value="NZ_QTJU01000001.1"/>
</dbReference>
<gene>
    <name evidence="1" type="ORF">DXN05_00275</name>
</gene>
<evidence type="ECO:0000313" key="2">
    <source>
        <dbReference type="Proteomes" id="UP000261284"/>
    </source>
</evidence>
<keyword evidence="2" id="KW-1185">Reference proteome</keyword>
<dbReference type="PANTHER" id="PTHR38471">
    <property type="entry name" value="FOUR HELIX BUNDLE PROTEIN"/>
    <property type="match status" value="1"/>
</dbReference>
<dbReference type="Proteomes" id="UP000261284">
    <property type="component" value="Unassembled WGS sequence"/>
</dbReference>